<gene>
    <name evidence="2" type="ORF">Hamer_G008000</name>
</gene>
<sequence>MVTLQVTRSTFHPSGASSVNLFVRKKATNQQLSRLVERSVHETESSSSSEGDDKDHDVEDELFQALYETPAGMKNNSDLFKRFLGKKPSKKTFDMNTFPNKATRELFIKYITPIPLVLPWSACSPWARTS</sequence>
<dbReference type="AlphaFoldDB" id="A0A8J5MT62"/>
<name>A0A8J5MT62_HOMAM</name>
<evidence type="ECO:0000313" key="3">
    <source>
        <dbReference type="Proteomes" id="UP000747542"/>
    </source>
</evidence>
<evidence type="ECO:0000256" key="1">
    <source>
        <dbReference type="SAM" id="MobiDB-lite"/>
    </source>
</evidence>
<feature type="compositionally biased region" description="Basic and acidic residues" evidence="1">
    <location>
        <begin position="35"/>
        <end position="44"/>
    </location>
</feature>
<feature type="region of interest" description="Disordered" evidence="1">
    <location>
        <begin position="33"/>
        <end position="59"/>
    </location>
</feature>
<protein>
    <submittedName>
        <fullName evidence="2">Uncharacterized protein</fullName>
    </submittedName>
</protein>
<organism evidence="2 3">
    <name type="scientific">Homarus americanus</name>
    <name type="common">American lobster</name>
    <dbReference type="NCBI Taxonomy" id="6706"/>
    <lineage>
        <taxon>Eukaryota</taxon>
        <taxon>Metazoa</taxon>
        <taxon>Ecdysozoa</taxon>
        <taxon>Arthropoda</taxon>
        <taxon>Crustacea</taxon>
        <taxon>Multicrustacea</taxon>
        <taxon>Malacostraca</taxon>
        <taxon>Eumalacostraca</taxon>
        <taxon>Eucarida</taxon>
        <taxon>Decapoda</taxon>
        <taxon>Pleocyemata</taxon>
        <taxon>Astacidea</taxon>
        <taxon>Nephropoidea</taxon>
        <taxon>Nephropidae</taxon>
        <taxon>Homarus</taxon>
    </lineage>
</organism>
<evidence type="ECO:0000313" key="2">
    <source>
        <dbReference type="EMBL" id="KAG7162456.1"/>
    </source>
</evidence>
<reference evidence="2" key="1">
    <citation type="journal article" date="2021" name="Sci. Adv.">
        <title>The American lobster genome reveals insights on longevity, neural, and immune adaptations.</title>
        <authorList>
            <person name="Polinski J.M."/>
            <person name="Zimin A.V."/>
            <person name="Clark K.F."/>
            <person name="Kohn A.B."/>
            <person name="Sadowski N."/>
            <person name="Timp W."/>
            <person name="Ptitsyn A."/>
            <person name="Khanna P."/>
            <person name="Romanova D.Y."/>
            <person name="Williams P."/>
            <person name="Greenwood S.J."/>
            <person name="Moroz L.L."/>
            <person name="Walt D.R."/>
            <person name="Bodnar A.G."/>
        </authorList>
    </citation>
    <scope>NUCLEOTIDE SEQUENCE</scope>
    <source>
        <strain evidence="2">GMGI-L3</strain>
    </source>
</reference>
<dbReference type="EMBL" id="JAHLQT010027705">
    <property type="protein sequence ID" value="KAG7162456.1"/>
    <property type="molecule type" value="Genomic_DNA"/>
</dbReference>
<keyword evidence="3" id="KW-1185">Reference proteome</keyword>
<dbReference type="Proteomes" id="UP000747542">
    <property type="component" value="Unassembled WGS sequence"/>
</dbReference>
<proteinExistence type="predicted"/>
<comment type="caution">
    <text evidence="2">The sequence shown here is derived from an EMBL/GenBank/DDBJ whole genome shotgun (WGS) entry which is preliminary data.</text>
</comment>
<accession>A0A8J5MT62</accession>